<reference evidence="3" key="1">
    <citation type="submission" date="2019-06" db="EMBL/GenBank/DDBJ databases">
        <authorList>
            <person name="Broberg M."/>
        </authorList>
    </citation>
    <scope>NUCLEOTIDE SEQUENCE [LARGE SCALE GENOMIC DNA]</scope>
</reference>
<comment type="caution">
    <text evidence="2">The sequence shown here is derived from an EMBL/GenBank/DDBJ whole genome shotgun (WGS) entry which is preliminary data.</text>
</comment>
<feature type="region of interest" description="Disordered" evidence="1">
    <location>
        <begin position="98"/>
        <end position="117"/>
    </location>
</feature>
<dbReference type="AlphaFoldDB" id="A0A9N9UR32"/>
<dbReference type="EMBL" id="CABFNO020001539">
    <property type="protein sequence ID" value="CAG9996560.1"/>
    <property type="molecule type" value="Genomic_DNA"/>
</dbReference>
<evidence type="ECO:0000313" key="2">
    <source>
        <dbReference type="EMBL" id="CAG9996560.1"/>
    </source>
</evidence>
<accession>A0A9N9UR32</accession>
<name>A0A9N9UR32_9HYPO</name>
<gene>
    <name evidence="2" type="ORF">CBYS24578_00012859</name>
</gene>
<protein>
    <submittedName>
        <fullName evidence="2">Uncharacterized protein</fullName>
    </submittedName>
</protein>
<proteinExistence type="predicted"/>
<dbReference type="Proteomes" id="UP000754883">
    <property type="component" value="Unassembled WGS sequence"/>
</dbReference>
<organism evidence="2 3">
    <name type="scientific">Clonostachys byssicola</name>
    <dbReference type="NCBI Taxonomy" id="160290"/>
    <lineage>
        <taxon>Eukaryota</taxon>
        <taxon>Fungi</taxon>
        <taxon>Dikarya</taxon>
        <taxon>Ascomycota</taxon>
        <taxon>Pezizomycotina</taxon>
        <taxon>Sordariomycetes</taxon>
        <taxon>Hypocreomycetidae</taxon>
        <taxon>Hypocreales</taxon>
        <taxon>Bionectriaceae</taxon>
        <taxon>Clonostachys</taxon>
    </lineage>
</organism>
<reference evidence="2 3" key="2">
    <citation type="submission" date="2021-10" db="EMBL/GenBank/DDBJ databases">
        <authorList>
            <person name="Piombo E."/>
        </authorList>
    </citation>
    <scope>NUCLEOTIDE SEQUENCE [LARGE SCALE GENOMIC DNA]</scope>
</reference>
<evidence type="ECO:0000313" key="3">
    <source>
        <dbReference type="Proteomes" id="UP000754883"/>
    </source>
</evidence>
<evidence type="ECO:0000256" key="1">
    <source>
        <dbReference type="SAM" id="MobiDB-lite"/>
    </source>
</evidence>
<keyword evidence="3" id="KW-1185">Reference proteome</keyword>
<sequence length="117" mass="12893">MAAMAKDAYFNASIHRPPAWVVDAALCILKERLHDLSAVLLLLCRPKPFLAARLEAGRWRFQPWTLTAIRHLTQASGIGQRNPQALEAANVTKESMKITSRSQNGAMNHYLGGAKGN</sequence>